<evidence type="ECO:0000256" key="4">
    <source>
        <dbReference type="ARBA" id="ARBA00022679"/>
    </source>
</evidence>
<evidence type="ECO:0000256" key="1">
    <source>
        <dbReference type="ARBA" id="ARBA00007587"/>
    </source>
</evidence>
<dbReference type="Gene3D" id="3.30.60.20">
    <property type="match status" value="1"/>
</dbReference>
<dbReference type="SUPFAM" id="SSF52540">
    <property type="entry name" value="P-loop containing nucleoside triphosphate hydrolases"/>
    <property type="match status" value="1"/>
</dbReference>
<evidence type="ECO:0000256" key="7">
    <source>
        <dbReference type="ARBA" id="ARBA00022777"/>
    </source>
</evidence>
<keyword evidence="8" id="KW-0862">Zinc</keyword>
<dbReference type="FunFam" id="3.40.50.300:FF:000948">
    <property type="entry name" value="Thymidine kinase"/>
    <property type="match status" value="1"/>
</dbReference>
<dbReference type="EC" id="2.7.1.21" evidence="2"/>
<dbReference type="GO" id="GO:0071897">
    <property type="term" value="P:DNA biosynthetic process"/>
    <property type="evidence" value="ECO:0007669"/>
    <property type="project" value="UniProtKB-KW"/>
</dbReference>
<dbReference type="AlphaFoldDB" id="A0A6C0AS26"/>
<comment type="catalytic activity">
    <reaction evidence="10">
        <text>thymidine + ATP = dTMP + ADP + H(+)</text>
        <dbReference type="Rhea" id="RHEA:19129"/>
        <dbReference type="ChEBI" id="CHEBI:15378"/>
        <dbReference type="ChEBI" id="CHEBI:17748"/>
        <dbReference type="ChEBI" id="CHEBI:30616"/>
        <dbReference type="ChEBI" id="CHEBI:63528"/>
        <dbReference type="ChEBI" id="CHEBI:456216"/>
        <dbReference type="EC" id="2.7.1.21"/>
    </reaction>
</comment>
<sequence>MTAKSGYLELIIGPMFSGKTTRIMNIYDECQRNGDKVLVINYEKDTRYHTSMLSTHDRRVCPCIFVETLKETMKHIELESPDVILINEGQFFSDVYEAVIDMVETYKKKVYICGLDGDFKRQKFGRLLELIPLCDTIIKLKSKCDVCSEPALFSHRKIENEEQVVIGSDIYIPLCRKCYLQSSISKEHEICNNI</sequence>
<reference evidence="11" key="1">
    <citation type="journal article" date="2020" name="Nature">
        <title>Giant virus diversity and host interactions through global metagenomics.</title>
        <authorList>
            <person name="Schulz F."/>
            <person name="Roux S."/>
            <person name="Paez-Espino D."/>
            <person name="Jungbluth S."/>
            <person name="Walsh D.A."/>
            <person name="Denef V.J."/>
            <person name="McMahon K.D."/>
            <person name="Konstantinidis K.T."/>
            <person name="Eloe-Fadrosh E.A."/>
            <person name="Kyrpides N.C."/>
            <person name="Woyke T."/>
        </authorList>
    </citation>
    <scope>NUCLEOTIDE SEQUENCE</scope>
    <source>
        <strain evidence="11">GVMAG-S-1101171-111</strain>
    </source>
</reference>
<organism evidence="11">
    <name type="scientific">viral metagenome</name>
    <dbReference type="NCBI Taxonomy" id="1070528"/>
    <lineage>
        <taxon>unclassified sequences</taxon>
        <taxon>metagenomes</taxon>
        <taxon>organismal metagenomes</taxon>
    </lineage>
</organism>
<keyword evidence="6" id="KW-0547">Nucleotide-binding</keyword>
<dbReference type="InterPro" id="IPR001267">
    <property type="entry name" value="Thymidine_kinase"/>
</dbReference>
<dbReference type="EMBL" id="MN740803">
    <property type="protein sequence ID" value="QHS82528.1"/>
    <property type="molecule type" value="Genomic_DNA"/>
</dbReference>
<evidence type="ECO:0000256" key="10">
    <source>
        <dbReference type="ARBA" id="ARBA00048254"/>
    </source>
</evidence>
<protein>
    <recommendedName>
        <fullName evidence="2">thymidine kinase</fullName>
        <ecNumber evidence="2">2.7.1.21</ecNumber>
    </recommendedName>
</protein>
<dbReference type="InterPro" id="IPR027417">
    <property type="entry name" value="P-loop_NTPase"/>
</dbReference>
<dbReference type="PANTHER" id="PTHR11441">
    <property type="entry name" value="THYMIDINE KINASE"/>
    <property type="match status" value="1"/>
</dbReference>
<keyword evidence="3" id="KW-0237">DNA synthesis</keyword>
<evidence type="ECO:0000256" key="8">
    <source>
        <dbReference type="ARBA" id="ARBA00022833"/>
    </source>
</evidence>
<evidence type="ECO:0000256" key="5">
    <source>
        <dbReference type="ARBA" id="ARBA00022723"/>
    </source>
</evidence>
<dbReference type="PANTHER" id="PTHR11441:SF0">
    <property type="entry name" value="THYMIDINE KINASE, CYTOSOLIC"/>
    <property type="match status" value="1"/>
</dbReference>
<dbReference type="GO" id="GO:0004797">
    <property type="term" value="F:thymidine kinase activity"/>
    <property type="evidence" value="ECO:0007669"/>
    <property type="project" value="UniProtKB-EC"/>
</dbReference>
<name>A0A6C0AS26_9ZZZZ</name>
<keyword evidence="4" id="KW-0808">Transferase</keyword>
<dbReference type="Gene3D" id="3.40.50.300">
    <property type="entry name" value="P-loop containing nucleotide triphosphate hydrolases"/>
    <property type="match status" value="1"/>
</dbReference>
<evidence type="ECO:0000313" key="11">
    <source>
        <dbReference type="EMBL" id="QHS82528.1"/>
    </source>
</evidence>
<dbReference type="PROSITE" id="PS00603">
    <property type="entry name" value="TK_CELLULAR_TYPE"/>
    <property type="match status" value="1"/>
</dbReference>
<dbReference type="GO" id="GO:0005524">
    <property type="term" value="F:ATP binding"/>
    <property type="evidence" value="ECO:0007669"/>
    <property type="project" value="UniProtKB-KW"/>
</dbReference>
<dbReference type="PIRSF" id="PIRSF035805">
    <property type="entry name" value="TK_cell"/>
    <property type="match status" value="1"/>
</dbReference>
<dbReference type="InterPro" id="IPR020633">
    <property type="entry name" value="Thymidine_kinase_CS"/>
</dbReference>
<dbReference type="GO" id="GO:0046872">
    <property type="term" value="F:metal ion binding"/>
    <property type="evidence" value="ECO:0007669"/>
    <property type="project" value="UniProtKB-KW"/>
</dbReference>
<dbReference type="GO" id="GO:0046104">
    <property type="term" value="P:thymidine metabolic process"/>
    <property type="evidence" value="ECO:0007669"/>
    <property type="project" value="TreeGrafter"/>
</dbReference>
<evidence type="ECO:0000256" key="9">
    <source>
        <dbReference type="ARBA" id="ARBA00022840"/>
    </source>
</evidence>
<dbReference type="SUPFAM" id="SSF57716">
    <property type="entry name" value="Glucocorticoid receptor-like (DNA-binding domain)"/>
    <property type="match status" value="1"/>
</dbReference>
<evidence type="ECO:0000256" key="6">
    <source>
        <dbReference type="ARBA" id="ARBA00022741"/>
    </source>
</evidence>
<dbReference type="Pfam" id="PF00265">
    <property type="entry name" value="TK"/>
    <property type="match status" value="1"/>
</dbReference>
<keyword evidence="9" id="KW-0067">ATP-binding</keyword>
<comment type="similarity">
    <text evidence="1">Belongs to the thymidine kinase family.</text>
</comment>
<evidence type="ECO:0000256" key="3">
    <source>
        <dbReference type="ARBA" id="ARBA00022634"/>
    </source>
</evidence>
<keyword evidence="5" id="KW-0479">Metal-binding</keyword>
<keyword evidence="7" id="KW-0418">Kinase</keyword>
<accession>A0A6C0AS26</accession>
<evidence type="ECO:0000256" key="2">
    <source>
        <dbReference type="ARBA" id="ARBA00012118"/>
    </source>
</evidence>
<proteinExistence type="inferred from homology"/>